<feature type="region of interest" description="Disordered" evidence="1">
    <location>
        <begin position="147"/>
        <end position="168"/>
    </location>
</feature>
<name>A0A6J5P578_9CAUD</name>
<evidence type="ECO:0000256" key="1">
    <source>
        <dbReference type="SAM" id="MobiDB-lite"/>
    </source>
</evidence>
<reference evidence="2" key="1">
    <citation type="submission" date="2020-04" db="EMBL/GenBank/DDBJ databases">
        <authorList>
            <person name="Chiriac C."/>
            <person name="Salcher M."/>
            <person name="Ghai R."/>
            <person name="Kavagutti S V."/>
        </authorList>
    </citation>
    <scope>NUCLEOTIDE SEQUENCE</scope>
</reference>
<gene>
    <name evidence="2" type="ORF">UFOVP836_27</name>
</gene>
<feature type="compositionally biased region" description="Basic and acidic residues" evidence="1">
    <location>
        <begin position="158"/>
        <end position="168"/>
    </location>
</feature>
<protein>
    <submittedName>
        <fullName evidence="2">Uncharacterized protein</fullName>
    </submittedName>
</protein>
<proteinExistence type="predicted"/>
<accession>A0A6J5P578</accession>
<sequence>MKRFENIAVEIAKGVAVDRQTAQAMAGGKAYSPPQESDRPTYYAPPPLRAVPRDPLFNDLTGRQFGRLTVLGLAVAGFDGKKTRWSCRCTCGKYSTHRGQSLRGGTEDRCRDCQVVRIATDGIGGRCVSCGGLAKFMPYCGKCGKAKGRPDPSAMQADIKEAKNAART</sequence>
<organism evidence="2">
    <name type="scientific">uncultured Caudovirales phage</name>
    <dbReference type="NCBI Taxonomy" id="2100421"/>
    <lineage>
        <taxon>Viruses</taxon>
        <taxon>Duplodnaviria</taxon>
        <taxon>Heunggongvirae</taxon>
        <taxon>Uroviricota</taxon>
        <taxon>Caudoviricetes</taxon>
        <taxon>Peduoviridae</taxon>
        <taxon>Maltschvirus</taxon>
        <taxon>Maltschvirus maltsch</taxon>
    </lineage>
</organism>
<dbReference type="EMBL" id="LR796794">
    <property type="protein sequence ID" value="CAB4166327.1"/>
    <property type="molecule type" value="Genomic_DNA"/>
</dbReference>
<evidence type="ECO:0000313" key="2">
    <source>
        <dbReference type="EMBL" id="CAB4166327.1"/>
    </source>
</evidence>